<sequence>MQTVNGHESSSDEFTIEDFFAQFSDFDFDPSQHVTLEFNRLAESRQWGKERRRAQYRQLQDALVGEFNHQYGRDEGKLAAWQALCEEVGIDPIPTTITQCRKALANVHVNLVDLVDARRRGRRGDVKVYETVQQLRKYTRKTGKYFPRQVAKAGGVLRGLLRRMS</sequence>
<evidence type="ECO:0000313" key="2">
    <source>
        <dbReference type="Proteomes" id="UP001385951"/>
    </source>
</evidence>
<reference evidence="1 2" key="1">
    <citation type="submission" date="2022-09" db="EMBL/GenBank/DDBJ databases">
        <authorList>
            <person name="Palmer J.M."/>
        </authorList>
    </citation>
    <scope>NUCLEOTIDE SEQUENCE [LARGE SCALE GENOMIC DNA]</scope>
    <source>
        <strain evidence="1 2">DSM 7382</strain>
    </source>
</reference>
<dbReference type="AlphaFoldDB" id="A0AAW0G6T6"/>
<dbReference type="Proteomes" id="UP001385951">
    <property type="component" value="Unassembled WGS sequence"/>
</dbReference>
<evidence type="ECO:0000313" key="1">
    <source>
        <dbReference type="EMBL" id="KAK7686019.1"/>
    </source>
</evidence>
<gene>
    <name evidence="1" type="ORF">QCA50_010830</name>
</gene>
<name>A0AAW0G6T6_9APHY</name>
<dbReference type="PANTHER" id="PTHR38846:SF1">
    <property type="entry name" value="C3H1-TYPE DOMAIN-CONTAINING PROTEIN"/>
    <property type="match status" value="1"/>
</dbReference>
<keyword evidence="2" id="KW-1185">Reference proteome</keyword>
<proteinExistence type="predicted"/>
<organism evidence="1 2">
    <name type="scientific">Cerrena zonata</name>
    <dbReference type="NCBI Taxonomy" id="2478898"/>
    <lineage>
        <taxon>Eukaryota</taxon>
        <taxon>Fungi</taxon>
        <taxon>Dikarya</taxon>
        <taxon>Basidiomycota</taxon>
        <taxon>Agaricomycotina</taxon>
        <taxon>Agaricomycetes</taxon>
        <taxon>Polyporales</taxon>
        <taxon>Cerrenaceae</taxon>
        <taxon>Cerrena</taxon>
    </lineage>
</organism>
<protein>
    <submittedName>
        <fullName evidence="1">Uncharacterized protein</fullName>
    </submittedName>
</protein>
<accession>A0AAW0G6T6</accession>
<dbReference type="PANTHER" id="PTHR38846">
    <property type="entry name" value="C3H1-TYPE DOMAIN-CONTAINING PROTEIN"/>
    <property type="match status" value="1"/>
</dbReference>
<comment type="caution">
    <text evidence="1">The sequence shown here is derived from an EMBL/GenBank/DDBJ whole genome shotgun (WGS) entry which is preliminary data.</text>
</comment>
<dbReference type="EMBL" id="JASBNA010000018">
    <property type="protein sequence ID" value="KAK7686019.1"/>
    <property type="molecule type" value="Genomic_DNA"/>
</dbReference>